<proteinExistence type="predicted"/>
<evidence type="ECO:0000313" key="2">
    <source>
        <dbReference type="EMBL" id="MDB9441336.1"/>
    </source>
</evidence>
<keyword evidence="1" id="KW-1133">Transmembrane helix</keyword>
<dbReference type="EMBL" id="JAQMTI010000101">
    <property type="protein sequence ID" value="MDB9441336.1"/>
    <property type="molecule type" value="Genomic_DNA"/>
</dbReference>
<feature type="transmembrane region" description="Helical" evidence="1">
    <location>
        <begin position="165"/>
        <end position="188"/>
    </location>
</feature>
<sequence>MLNIINTSNLSSITDTVSHSWENTKNFVTDTTEKTVNTLTQVTDKSLNSFSETAEKTSQSLTETFQGATNTVSNSTGKVINKITETATQAKDALTTTTSSVIDNVNQVKNHAVDSFTESAKQAGNLTNSVSSAIENAINNFFNHQWDTMTTWIDNHPTISWIMKLLTLAVNHPVITAFMIFLGIYIIWKIFQLFSKILDQGLLFTLKTPLKLIYAMFSFGFKNISKLLFSGFKFKKSEDNSLILNNAIADNISLDTKQEITKLLMRLEAVRKEENEILENLTALLADNK</sequence>
<keyword evidence="3" id="KW-1185">Reference proteome</keyword>
<dbReference type="Proteomes" id="UP001211711">
    <property type="component" value="Unassembled WGS sequence"/>
</dbReference>
<gene>
    <name evidence="2" type="ORF">PN497_08175</name>
</gene>
<dbReference type="RefSeq" id="WP_096565135.1">
    <property type="nucleotide sequence ID" value="NZ_JAQMTI010000101.1"/>
</dbReference>
<name>A0ABT4ZPJ8_9CYAN</name>
<protein>
    <submittedName>
        <fullName evidence="2">Uncharacterized protein</fullName>
    </submittedName>
</protein>
<keyword evidence="1" id="KW-0812">Transmembrane</keyword>
<organism evidence="2 3">
    <name type="scientific">Sphaerospermopsis kisseleviana CS-549</name>
    <dbReference type="NCBI Taxonomy" id="3021783"/>
    <lineage>
        <taxon>Bacteria</taxon>
        <taxon>Bacillati</taxon>
        <taxon>Cyanobacteriota</taxon>
        <taxon>Cyanophyceae</taxon>
        <taxon>Nostocales</taxon>
        <taxon>Aphanizomenonaceae</taxon>
        <taxon>Sphaerospermopsis</taxon>
        <taxon>Sphaerospermopsis kisseleviana</taxon>
    </lineage>
</organism>
<evidence type="ECO:0000313" key="3">
    <source>
        <dbReference type="Proteomes" id="UP001211711"/>
    </source>
</evidence>
<accession>A0ABT4ZPJ8</accession>
<keyword evidence="1" id="KW-0472">Membrane</keyword>
<comment type="caution">
    <text evidence="2">The sequence shown here is derived from an EMBL/GenBank/DDBJ whole genome shotgun (WGS) entry which is preliminary data.</text>
</comment>
<dbReference type="Gene3D" id="1.20.120.20">
    <property type="entry name" value="Apolipoprotein"/>
    <property type="match status" value="1"/>
</dbReference>
<evidence type="ECO:0000256" key="1">
    <source>
        <dbReference type="SAM" id="Phobius"/>
    </source>
</evidence>
<reference evidence="2 3" key="1">
    <citation type="submission" date="2023-01" db="EMBL/GenBank/DDBJ databases">
        <title>Genomes from the Australian National Cyanobacteria Reference Collection.</title>
        <authorList>
            <person name="Willis A."/>
            <person name="Lee E.M.F."/>
        </authorList>
    </citation>
    <scope>NUCLEOTIDE SEQUENCE [LARGE SCALE GENOMIC DNA]</scope>
    <source>
        <strain evidence="2 3">CS-549</strain>
    </source>
</reference>